<reference evidence="10 11" key="1">
    <citation type="submission" date="2018-07" db="EMBL/GenBank/DDBJ databases">
        <title>The complete nuclear genome of the prasinophyte Chloropicon primus (CCMP1205).</title>
        <authorList>
            <person name="Pombert J.-F."/>
            <person name="Otis C."/>
            <person name="Turmel M."/>
            <person name="Lemieux C."/>
        </authorList>
    </citation>
    <scope>NUCLEOTIDE SEQUENCE [LARGE SCALE GENOMIC DNA]</scope>
    <source>
        <strain evidence="10 11">CCMP1205</strain>
    </source>
</reference>
<keyword evidence="4 6" id="KW-1133">Transmembrane helix</keyword>
<comment type="subcellular location">
    <subcellularLocation>
        <location evidence="1 6">Endoplasmic reticulum membrane</location>
        <topology evidence="1 6">Multi-pass membrane protein</topology>
    </subcellularLocation>
</comment>
<keyword evidence="5 6" id="KW-0472">Membrane</keyword>
<evidence type="ECO:0000256" key="1">
    <source>
        <dbReference type="ARBA" id="ARBA00004477"/>
    </source>
</evidence>
<evidence type="ECO:0000313" key="10">
    <source>
        <dbReference type="EMBL" id="QDZ24023.1"/>
    </source>
</evidence>
<evidence type="ECO:0000256" key="3">
    <source>
        <dbReference type="ARBA" id="ARBA00022824"/>
    </source>
</evidence>
<dbReference type="EMBL" id="HBHL01004626">
    <property type="protein sequence ID" value="CAD9714126.1"/>
    <property type="molecule type" value="Transcribed_RNA"/>
</dbReference>
<keyword evidence="11" id="KW-1185">Reference proteome</keyword>
<evidence type="ECO:0000256" key="7">
    <source>
        <dbReference type="SAM" id="MobiDB-lite"/>
    </source>
</evidence>
<keyword evidence="3 6" id="KW-0256">Endoplasmic reticulum</keyword>
<dbReference type="InterPro" id="IPR003388">
    <property type="entry name" value="Reticulon"/>
</dbReference>
<evidence type="ECO:0000313" key="11">
    <source>
        <dbReference type="Proteomes" id="UP000316726"/>
    </source>
</evidence>
<feature type="transmembrane region" description="Helical" evidence="6">
    <location>
        <begin position="250"/>
        <end position="270"/>
    </location>
</feature>
<accession>A0A5B8MU33</accession>
<name>A0A5B8MU33_9CHLO</name>
<feature type="region of interest" description="Disordered" evidence="7">
    <location>
        <begin position="66"/>
        <end position="114"/>
    </location>
</feature>
<feature type="domain" description="Reticulon" evidence="8">
    <location>
        <begin position="129"/>
        <end position="284"/>
    </location>
</feature>
<protein>
    <recommendedName>
        <fullName evidence="6">Reticulon-like protein</fullName>
    </recommendedName>
</protein>
<dbReference type="PROSITE" id="PS50845">
    <property type="entry name" value="RETICULON"/>
    <property type="match status" value="1"/>
</dbReference>
<dbReference type="Proteomes" id="UP000316726">
    <property type="component" value="Chromosome 12"/>
</dbReference>
<dbReference type="Pfam" id="PF02453">
    <property type="entry name" value="Reticulon"/>
    <property type="match status" value="1"/>
</dbReference>
<dbReference type="OrthoDB" id="567788at2759"/>
<feature type="compositionally biased region" description="Basic and acidic residues" evidence="7">
    <location>
        <begin position="79"/>
        <end position="93"/>
    </location>
</feature>
<evidence type="ECO:0000313" key="9">
    <source>
        <dbReference type="EMBL" id="CAD9714126.1"/>
    </source>
</evidence>
<organism evidence="10 11">
    <name type="scientific">Chloropicon primus</name>
    <dbReference type="NCBI Taxonomy" id="1764295"/>
    <lineage>
        <taxon>Eukaryota</taxon>
        <taxon>Viridiplantae</taxon>
        <taxon>Chlorophyta</taxon>
        <taxon>Chloropicophyceae</taxon>
        <taxon>Chloropicales</taxon>
        <taxon>Chloropicaceae</taxon>
        <taxon>Chloropicon</taxon>
    </lineage>
</organism>
<gene>
    <name evidence="10" type="ORF">A3770_12p65410</name>
    <name evidence="9" type="ORF">CPRI1469_LOCUS2978</name>
</gene>
<dbReference type="GO" id="GO:0005789">
    <property type="term" value="C:endoplasmic reticulum membrane"/>
    <property type="evidence" value="ECO:0007669"/>
    <property type="project" value="UniProtKB-SubCell"/>
</dbReference>
<dbReference type="AlphaFoldDB" id="A0A5B8MU33"/>
<evidence type="ECO:0000256" key="4">
    <source>
        <dbReference type="ARBA" id="ARBA00022989"/>
    </source>
</evidence>
<proteinExistence type="predicted"/>
<evidence type="ECO:0000256" key="6">
    <source>
        <dbReference type="RuleBase" id="RU363132"/>
    </source>
</evidence>
<keyword evidence="2 6" id="KW-0812">Transmembrane</keyword>
<dbReference type="EMBL" id="CP031045">
    <property type="protein sequence ID" value="QDZ24023.1"/>
    <property type="molecule type" value="Genomic_DNA"/>
</dbReference>
<evidence type="ECO:0000256" key="2">
    <source>
        <dbReference type="ARBA" id="ARBA00022692"/>
    </source>
</evidence>
<feature type="transmembrane region" description="Helical" evidence="6">
    <location>
        <begin position="142"/>
        <end position="158"/>
    </location>
</feature>
<feature type="transmembrane region" description="Helical" evidence="6">
    <location>
        <begin position="224"/>
        <end position="244"/>
    </location>
</feature>
<reference evidence="9" key="2">
    <citation type="submission" date="2021-01" db="EMBL/GenBank/DDBJ databases">
        <authorList>
            <person name="Corre E."/>
            <person name="Pelletier E."/>
            <person name="Niang G."/>
            <person name="Scheremetjew M."/>
            <person name="Finn R."/>
            <person name="Kale V."/>
            <person name="Holt S."/>
            <person name="Cochrane G."/>
            <person name="Meng A."/>
            <person name="Brown T."/>
            <person name="Cohen L."/>
        </authorList>
    </citation>
    <scope>NUCLEOTIDE SEQUENCE</scope>
    <source>
        <strain evidence="9">CCMP1205</strain>
    </source>
</reference>
<sequence length="391" mass="42934">MLDTLRSPPSGIATSRVKYATNRNNNNDVYENENENVLCHAKTKANAMTMNSTVPCVSLRSRFASEFKSPPRSPLGEIKLNDQEGRTSRRETPMRGTPKKNGIGSPFVDGTPSKAKEGGDTLAKAFEYAKDCAMWNTPAKSCLAFTSGFLVLLTWHYAQTGIISFRPSVSAAYCGLSMLAVNFFGGIFIRGYDPKPVMTRGQVKSFTKTLESALLSLVPRVNRAFSGSSATATLQIAFSMWTLITLSKFMSLSLICLVGHCAAFTLPLLYKSFEEDIRRNLVIGKKLALGMWNGIHLDRKYKLTTVGAALGYLWFLVDVHTKMVSLFLAVIAFKCFLLPDEVETITSVAAPMTTRVSRKARRISMGASQIMRDTMSLAQLVSPSKPSTPSN</sequence>
<feature type="transmembrane region" description="Helical" evidence="6">
    <location>
        <begin position="170"/>
        <end position="192"/>
    </location>
</feature>
<evidence type="ECO:0000259" key="8">
    <source>
        <dbReference type="PROSITE" id="PS50845"/>
    </source>
</evidence>
<evidence type="ECO:0000256" key="5">
    <source>
        <dbReference type="ARBA" id="ARBA00023136"/>
    </source>
</evidence>